<evidence type="ECO:0000313" key="2">
    <source>
        <dbReference type="EnsemblMetazoa" id="AMAM004728-PA"/>
    </source>
</evidence>
<evidence type="ECO:0000313" key="3">
    <source>
        <dbReference type="Proteomes" id="UP000075901"/>
    </source>
</evidence>
<dbReference type="Gene3D" id="2.60.40.10">
    <property type="entry name" value="Immunoglobulins"/>
    <property type="match status" value="1"/>
</dbReference>
<accession>A0A182SDR1</accession>
<dbReference type="Proteomes" id="UP000075901">
    <property type="component" value="Unassembled WGS sequence"/>
</dbReference>
<dbReference type="AlphaFoldDB" id="A0A182SDR1"/>
<proteinExistence type="predicted"/>
<dbReference type="InterPro" id="IPR015217">
    <property type="entry name" value="Invasin_dom_3"/>
</dbReference>
<reference evidence="3" key="1">
    <citation type="submission" date="2013-09" db="EMBL/GenBank/DDBJ databases">
        <title>The Genome Sequence of Anopheles maculatus species B.</title>
        <authorList>
            <consortium name="The Broad Institute Genomics Platform"/>
            <person name="Neafsey D.E."/>
            <person name="Besansky N."/>
            <person name="Howell P."/>
            <person name="Walton C."/>
            <person name="Young S.K."/>
            <person name="Zeng Q."/>
            <person name="Gargeya S."/>
            <person name="Fitzgerald M."/>
            <person name="Haas B."/>
            <person name="Abouelleil A."/>
            <person name="Allen A.W."/>
            <person name="Alvarado L."/>
            <person name="Arachchi H.M."/>
            <person name="Berlin A.M."/>
            <person name="Chapman S.B."/>
            <person name="Gainer-Dewar J."/>
            <person name="Goldberg J."/>
            <person name="Griggs A."/>
            <person name="Gujja S."/>
            <person name="Hansen M."/>
            <person name="Howarth C."/>
            <person name="Imamovic A."/>
            <person name="Ireland A."/>
            <person name="Larimer J."/>
            <person name="McCowan C."/>
            <person name="Murphy C."/>
            <person name="Pearson M."/>
            <person name="Poon T.W."/>
            <person name="Priest M."/>
            <person name="Roberts A."/>
            <person name="Saif S."/>
            <person name="Shea T."/>
            <person name="Sisk P."/>
            <person name="Sykes S."/>
            <person name="Wortman J."/>
            <person name="Nusbaum C."/>
            <person name="Birren B."/>
        </authorList>
    </citation>
    <scope>NUCLEOTIDE SEQUENCE [LARGE SCALE GENOMIC DNA]</scope>
    <source>
        <strain evidence="3">maculatus3</strain>
    </source>
</reference>
<dbReference type="InterPro" id="IPR013783">
    <property type="entry name" value="Ig-like_fold"/>
</dbReference>
<reference evidence="2" key="2">
    <citation type="submission" date="2020-05" db="UniProtKB">
        <authorList>
            <consortium name="EnsemblMetazoa"/>
        </authorList>
    </citation>
    <scope>IDENTIFICATION</scope>
    <source>
        <strain evidence="2">maculatus3</strain>
    </source>
</reference>
<sequence length="335" mass="35303">YEGVSATVTFAAKHGSQDLADLEDDLQLVLLDDQGQKLSADLWSADKLAEGKTGTYNAKLVVGKAGTYQVSVYYRKGGGTALYAPIQGLKSAQLVVTADPNAKLHGSFTADKTGLSSVIIGDATDLHLKILSEAGSFVSGLADKLTLADLSDVKFEQDTGEYKAHFAAKGRQPGRYVLKPLYNNKAMAGADPLTITISQNLPEQSKITLSLAKPHLVVPEQNDELTISILDAKGKAVPGLGNQIELSAEPAGLVLGTVTDAKGTYKATIKAAKKPESYLITAHVAGRSASIKLAVLGEDPKHLQASFTRAPLGNIAVGQDVQLSFAISKDSKPYE</sequence>
<protein>
    <submittedName>
        <fullName evidence="2">Invasin_D3 domain-containing protein</fullName>
    </submittedName>
</protein>
<dbReference type="InterPro" id="IPR008964">
    <property type="entry name" value="Invasin/intimin_cell_adhesion"/>
</dbReference>
<dbReference type="Pfam" id="PF09134">
    <property type="entry name" value="Invasin_D3"/>
    <property type="match status" value="1"/>
</dbReference>
<name>A0A182SDR1_9DIPT</name>
<dbReference type="VEuPathDB" id="VectorBase:AMAM004728"/>
<dbReference type="SUPFAM" id="SSF49373">
    <property type="entry name" value="Invasin/intimin cell-adhesion fragments"/>
    <property type="match status" value="1"/>
</dbReference>
<dbReference type="EnsemblMetazoa" id="AMAM004728-RA">
    <property type="protein sequence ID" value="AMAM004728-PA"/>
    <property type="gene ID" value="AMAM004728"/>
</dbReference>
<keyword evidence="3" id="KW-1185">Reference proteome</keyword>
<evidence type="ECO:0000259" key="1">
    <source>
        <dbReference type="Pfam" id="PF09134"/>
    </source>
</evidence>
<feature type="domain" description="Invasin" evidence="1">
    <location>
        <begin position="205"/>
        <end position="289"/>
    </location>
</feature>
<organism evidence="2 3">
    <name type="scientific">Anopheles maculatus</name>
    <dbReference type="NCBI Taxonomy" id="74869"/>
    <lineage>
        <taxon>Eukaryota</taxon>
        <taxon>Metazoa</taxon>
        <taxon>Ecdysozoa</taxon>
        <taxon>Arthropoda</taxon>
        <taxon>Hexapoda</taxon>
        <taxon>Insecta</taxon>
        <taxon>Pterygota</taxon>
        <taxon>Neoptera</taxon>
        <taxon>Endopterygota</taxon>
        <taxon>Diptera</taxon>
        <taxon>Nematocera</taxon>
        <taxon>Culicoidea</taxon>
        <taxon>Culicidae</taxon>
        <taxon>Anophelinae</taxon>
        <taxon>Anopheles</taxon>
        <taxon>Anopheles maculatus group</taxon>
    </lineage>
</organism>